<feature type="region of interest" description="Disordered" evidence="1">
    <location>
        <begin position="151"/>
        <end position="212"/>
    </location>
</feature>
<dbReference type="AlphaFoldDB" id="A0A6P5ACF2"/>
<evidence type="ECO:0000313" key="2">
    <source>
        <dbReference type="Proteomes" id="UP000515135"/>
    </source>
</evidence>
<dbReference type="Pfam" id="PF15384">
    <property type="entry name" value="PAXX"/>
    <property type="match status" value="1"/>
</dbReference>
<dbReference type="InterPro" id="IPR054134">
    <property type="entry name" value="PAXX_N"/>
</dbReference>
<organism evidence="2 3">
    <name type="scientific">Branchiostoma belcheri</name>
    <name type="common">Amphioxus</name>
    <dbReference type="NCBI Taxonomy" id="7741"/>
    <lineage>
        <taxon>Eukaryota</taxon>
        <taxon>Metazoa</taxon>
        <taxon>Chordata</taxon>
        <taxon>Cephalochordata</taxon>
        <taxon>Leptocardii</taxon>
        <taxon>Amphioxiformes</taxon>
        <taxon>Branchiostomatidae</taxon>
        <taxon>Branchiostoma</taxon>
    </lineage>
</organism>
<proteinExistence type="predicted"/>
<dbReference type="PANTHER" id="PTHR28586">
    <property type="entry name" value="PROTEIN PAXX"/>
    <property type="match status" value="1"/>
</dbReference>
<dbReference type="CDD" id="cd22286">
    <property type="entry name" value="HD_PAXX_N"/>
    <property type="match status" value="1"/>
</dbReference>
<dbReference type="GO" id="GO:0035861">
    <property type="term" value="C:site of double-strand break"/>
    <property type="evidence" value="ECO:0007669"/>
    <property type="project" value="TreeGrafter"/>
</dbReference>
<dbReference type="GO" id="GO:0060090">
    <property type="term" value="F:molecular adaptor activity"/>
    <property type="evidence" value="ECO:0007669"/>
    <property type="project" value="TreeGrafter"/>
</dbReference>
<dbReference type="PANTHER" id="PTHR28586:SF1">
    <property type="entry name" value="PROTEIN PAXX"/>
    <property type="match status" value="1"/>
</dbReference>
<evidence type="ECO:0000313" key="3">
    <source>
        <dbReference type="RefSeq" id="XP_019647358.1"/>
    </source>
</evidence>
<reference evidence="3" key="1">
    <citation type="submission" date="2025-08" db="UniProtKB">
        <authorList>
            <consortium name="RefSeq"/>
        </authorList>
    </citation>
    <scope>IDENTIFICATION</scope>
    <source>
        <tissue evidence="3">Gonad</tissue>
    </source>
</reference>
<accession>A0A6P5ACF2</accession>
<dbReference type="GO" id="GO:0005634">
    <property type="term" value="C:nucleus"/>
    <property type="evidence" value="ECO:0007669"/>
    <property type="project" value="TreeGrafter"/>
</dbReference>
<dbReference type="RefSeq" id="XP_019647358.1">
    <property type="nucleotide sequence ID" value="XM_019791799.1"/>
</dbReference>
<sequence>MSSVSELVGDGRCAQLQQVVDCAAGRFVCFTRCTAAAWSISVTDGVDVWIWQAGQAELDAHRDVAELSSFEAYFSRFRTAFLAGEVSISGTGHRLQCTLGKGSSTLTYDLYEATASERKEELKHILFRLADKVTELDQKLADSTVRLDALRQNHPERQVGGKGGAGFDLDMQRNRGPAAKVRRKEGYSILNPESKRVKAPRGVHFDDEEDSS</sequence>
<dbReference type="Proteomes" id="UP000515135">
    <property type="component" value="Unplaced"/>
</dbReference>
<evidence type="ECO:0000256" key="1">
    <source>
        <dbReference type="SAM" id="MobiDB-lite"/>
    </source>
</evidence>
<name>A0A6P5ACF2_BRABE</name>
<dbReference type="GeneID" id="109487738"/>
<dbReference type="GO" id="GO:0006303">
    <property type="term" value="P:double-strand break repair via nonhomologous end joining"/>
    <property type="evidence" value="ECO:0007669"/>
    <property type="project" value="InterPro"/>
</dbReference>
<keyword evidence="2" id="KW-1185">Reference proteome</keyword>
<dbReference type="InterPro" id="IPR027873">
    <property type="entry name" value="PAXX"/>
</dbReference>
<protein>
    <submittedName>
        <fullName evidence="3">Uncharacterized protein LOC109487738</fullName>
    </submittedName>
</protein>
<dbReference type="OrthoDB" id="5969703at2759"/>
<dbReference type="GO" id="GO:0070419">
    <property type="term" value="C:nonhomologous end joining complex"/>
    <property type="evidence" value="ECO:0007669"/>
    <property type="project" value="TreeGrafter"/>
</dbReference>
<gene>
    <name evidence="3" type="primary">LOC109487738</name>
</gene>
<dbReference type="KEGG" id="bbel:109487738"/>